<keyword evidence="4" id="KW-1185">Reference proteome</keyword>
<dbReference type="PANTHER" id="PTHR23313:SF0">
    <property type="entry name" value="TESTIS-EXPRESSED PROTEIN 9"/>
    <property type="match status" value="1"/>
</dbReference>
<reference evidence="3 4" key="1">
    <citation type="submission" date="2016-07" db="EMBL/GenBank/DDBJ databases">
        <title>Pervasive Adenine N6-methylation of Active Genes in Fungi.</title>
        <authorList>
            <consortium name="DOE Joint Genome Institute"/>
            <person name="Mondo S.J."/>
            <person name="Dannebaum R.O."/>
            <person name="Kuo R.C."/>
            <person name="Labutti K."/>
            <person name="Haridas S."/>
            <person name="Kuo A."/>
            <person name="Salamov A."/>
            <person name="Ahrendt S.R."/>
            <person name="Lipzen A."/>
            <person name="Sullivan W."/>
            <person name="Andreopoulos W.B."/>
            <person name="Clum A."/>
            <person name="Lindquist E."/>
            <person name="Daum C."/>
            <person name="Ramamoorthy G.K."/>
            <person name="Gryganskyi A."/>
            <person name="Culley D."/>
            <person name="Magnuson J.K."/>
            <person name="James T.Y."/>
            <person name="O'Malley M.A."/>
            <person name="Stajich J.E."/>
            <person name="Spatafora J.W."/>
            <person name="Visel A."/>
            <person name="Grigoriev I.V."/>
        </authorList>
    </citation>
    <scope>NUCLEOTIDE SEQUENCE [LARGE SCALE GENOMIC DNA]</scope>
    <source>
        <strain evidence="3 4">PL171</strain>
    </source>
</reference>
<protein>
    <submittedName>
        <fullName evidence="3">Uncharacterized protein</fullName>
    </submittedName>
</protein>
<feature type="compositionally biased region" description="Low complexity" evidence="2">
    <location>
        <begin position="105"/>
        <end position="123"/>
    </location>
</feature>
<gene>
    <name evidence="3" type="ORF">BCR44DRAFT_1500758</name>
</gene>
<dbReference type="Proteomes" id="UP000193411">
    <property type="component" value="Unassembled WGS sequence"/>
</dbReference>
<dbReference type="AlphaFoldDB" id="A0A1Y2HJP0"/>
<feature type="coiled-coil region" evidence="1">
    <location>
        <begin position="252"/>
        <end position="346"/>
    </location>
</feature>
<dbReference type="PANTHER" id="PTHR23313">
    <property type="entry name" value="TSEC1-RELATED"/>
    <property type="match status" value="1"/>
</dbReference>
<evidence type="ECO:0000313" key="3">
    <source>
        <dbReference type="EMBL" id="ORZ34061.1"/>
    </source>
</evidence>
<evidence type="ECO:0000313" key="4">
    <source>
        <dbReference type="Proteomes" id="UP000193411"/>
    </source>
</evidence>
<dbReference type="EMBL" id="MCFL01000031">
    <property type="protein sequence ID" value="ORZ34061.1"/>
    <property type="molecule type" value="Genomic_DNA"/>
</dbReference>
<organism evidence="3 4">
    <name type="scientific">Catenaria anguillulae PL171</name>
    <dbReference type="NCBI Taxonomy" id="765915"/>
    <lineage>
        <taxon>Eukaryota</taxon>
        <taxon>Fungi</taxon>
        <taxon>Fungi incertae sedis</taxon>
        <taxon>Blastocladiomycota</taxon>
        <taxon>Blastocladiomycetes</taxon>
        <taxon>Blastocladiales</taxon>
        <taxon>Catenariaceae</taxon>
        <taxon>Catenaria</taxon>
    </lineage>
</organism>
<feature type="region of interest" description="Disordered" evidence="2">
    <location>
        <begin position="88"/>
        <end position="123"/>
    </location>
</feature>
<name>A0A1Y2HJP0_9FUNG</name>
<sequence>MISDSEYDGDTTQDHLAFISKDLLDREQRYKQRNDEIGKKTSSLLQETQLAVKDGFHLLEQATAMPTTSFATRASTVPTTLLTIQSVRPQSSAATRRPIRSAPLAGRSGAAAGTASASNPSPASITAAKRANTAKAAAAELELIEKIADRLQEAVNDPSHDYTLEATNRYLKARLLVVEEELEKVSQETRAKVKAQSSAETALKALEEAHKKLQKQHHGSRYAPPPRPGSGFFKLTHDSANQTAHDKLATQLTTADQRAATAESALAALQRDMSSLKKAEKSTTSEVHARELKLNRAQEECERLRALMAKSDQDRKDQVDKLKRANDRLAAEIKRLEKQKGELMTGSRNRRR</sequence>
<accession>A0A1Y2HJP0</accession>
<keyword evidence="1" id="KW-0175">Coiled coil</keyword>
<evidence type="ECO:0000256" key="2">
    <source>
        <dbReference type="SAM" id="MobiDB-lite"/>
    </source>
</evidence>
<dbReference type="OrthoDB" id="269872at2759"/>
<comment type="caution">
    <text evidence="3">The sequence shown here is derived from an EMBL/GenBank/DDBJ whole genome shotgun (WGS) entry which is preliminary data.</text>
</comment>
<evidence type="ECO:0000256" key="1">
    <source>
        <dbReference type="SAM" id="Coils"/>
    </source>
</evidence>
<proteinExistence type="predicted"/>
<feature type="region of interest" description="Disordered" evidence="2">
    <location>
        <begin position="211"/>
        <end position="231"/>
    </location>
</feature>